<evidence type="ECO:0000259" key="2">
    <source>
        <dbReference type="Pfam" id="PF19755"/>
    </source>
</evidence>
<evidence type="ECO:0008006" key="6">
    <source>
        <dbReference type="Google" id="ProtNLM"/>
    </source>
</evidence>
<organism evidence="4 5">
    <name type="scientific">Bacteroides fluxus YIT 12057</name>
    <dbReference type="NCBI Taxonomy" id="763034"/>
    <lineage>
        <taxon>Bacteria</taxon>
        <taxon>Pseudomonadati</taxon>
        <taxon>Bacteroidota</taxon>
        <taxon>Bacteroidia</taxon>
        <taxon>Bacteroidales</taxon>
        <taxon>Bacteroidaceae</taxon>
        <taxon>Bacteroides</taxon>
    </lineage>
</organism>
<dbReference type="Pfam" id="PF19755">
    <property type="entry name" value="DUF6242"/>
    <property type="match status" value="1"/>
</dbReference>
<feature type="domain" description="DUF6242" evidence="2">
    <location>
        <begin position="34"/>
        <end position="137"/>
    </location>
</feature>
<evidence type="ECO:0000313" key="5">
    <source>
        <dbReference type="Proteomes" id="UP000003416"/>
    </source>
</evidence>
<comment type="caution">
    <text evidence="4">The sequence shown here is derived from an EMBL/GenBank/DDBJ whole genome shotgun (WGS) entry which is preliminary data.</text>
</comment>
<keyword evidence="5" id="KW-1185">Reference proteome</keyword>
<reference evidence="4 5" key="1">
    <citation type="submission" date="2011-02" db="EMBL/GenBank/DDBJ databases">
        <authorList>
            <person name="Weinstock G."/>
            <person name="Sodergren E."/>
            <person name="Clifton S."/>
            <person name="Fulton L."/>
            <person name="Fulton B."/>
            <person name="Courtney L."/>
            <person name="Fronick C."/>
            <person name="Harrison M."/>
            <person name="Strong C."/>
            <person name="Farmer C."/>
            <person name="Delahaunty K."/>
            <person name="Markovic C."/>
            <person name="Hall O."/>
            <person name="Minx P."/>
            <person name="Tomlinson C."/>
            <person name="Mitreva M."/>
            <person name="Hou S."/>
            <person name="Chen J."/>
            <person name="Wollam A."/>
            <person name="Pepin K.H."/>
            <person name="Johnson M."/>
            <person name="Bhonagiri V."/>
            <person name="Zhang X."/>
            <person name="Suruliraj S."/>
            <person name="Warren W."/>
            <person name="Chinwalla A."/>
            <person name="Mardis E.R."/>
            <person name="Wilson R.K."/>
        </authorList>
    </citation>
    <scope>NUCLEOTIDE SEQUENCE [LARGE SCALE GENOMIC DNA]</scope>
    <source>
        <strain evidence="4 5">YIT 12057</strain>
    </source>
</reference>
<dbReference type="STRING" id="763034.HMPREF9446_03341"/>
<evidence type="ECO:0000256" key="1">
    <source>
        <dbReference type="SAM" id="SignalP"/>
    </source>
</evidence>
<feature type="domain" description="DUF6242" evidence="3">
    <location>
        <begin position="143"/>
        <end position="455"/>
    </location>
</feature>
<gene>
    <name evidence="4" type="ORF">HMPREF9446_03341</name>
</gene>
<name>F3PX53_9BACE</name>
<dbReference type="Proteomes" id="UP000003416">
    <property type="component" value="Unassembled WGS sequence"/>
</dbReference>
<feature type="chain" id="PRO_5003300388" description="BNR/Asp-box repeat protein" evidence="1">
    <location>
        <begin position="21"/>
        <end position="455"/>
    </location>
</feature>
<sequence length="455" mass="51228">MRIKFLSVIVSFLIVSIAVSSCLDSDDNYEYSSDATVHAFGIDTIHGKHYKFSIDQLNRRIFNKDSLPVGSDTIIDRILIDTFSVNGWITSGSPTDTLFNMADSVNLLPAMNKNNGGMEFTIHAADGVTTRKYTLEIRVHLQDPDSLVWKEMTPFSNTAISGNQKAVTLKSQSTEELWIYTSYTTAYKTSTAPGNTRWETVNVKLPGKAKLNSIVNFKTTNADKKETLYLVTEDNEVYRSEDGNTWQNATELNKDVKVKAVMAAFPGILTGIVEIEGINYFNISKDGVNWEAERNNNGEITLAKVPDNFPMDNIYTSDFLTTNGIMQAIAVGTPRTSGEKQTLMWFSMNGSDWEEMSSTSYDAYCPEMNNPFVMHYGGLFYCFGDKLNAIYSSITGISWQKTTKKFLLPEEFKDNTAPYSISIDENNFIWIIFGGKNTENKVWRGRLNRLGFEEQ</sequence>
<dbReference type="InterPro" id="IPR058667">
    <property type="entry name" value="DUF6242_C"/>
</dbReference>
<accession>F3PX53</accession>
<keyword evidence="1" id="KW-0732">Signal</keyword>
<dbReference type="InterPro" id="IPR046209">
    <property type="entry name" value="DUF6242_N"/>
</dbReference>
<dbReference type="HOGENOM" id="CLU_042770_1_0_10"/>
<feature type="signal peptide" evidence="1">
    <location>
        <begin position="1"/>
        <end position="20"/>
    </location>
</feature>
<dbReference type="Pfam" id="PF25852">
    <property type="entry name" value="DUF6242_C"/>
    <property type="match status" value="1"/>
</dbReference>
<dbReference type="GeneID" id="86050733"/>
<dbReference type="EMBL" id="AFBN01000096">
    <property type="protein sequence ID" value="EGF52132.1"/>
    <property type="molecule type" value="Genomic_DNA"/>
</dbReference>
<evidence type="ECO:0000259" key="3">
    <source>
        <dbReference type="Pfam" id="PF25852"/>
    </source>
</evidence>
<dbReference type="eggNOG" id="COG1621">
    <property type="taxonomic scope" value="Bacteria"/>
</dbReference>
<evidence type="ECO:0000313" key="4">
    <source>
        <dbReference type="EMBL" id="EGF52132.1"/>
    </source>
</evidence>
<dbReference type="AlphaFoldDB" id="F3PX53"/>
<dbReference type="PROSITE" id="PS51257">
    <property type="entry name" value="PROKAR_LIPOPROTEIN"/>
    <property type="match status" value="1"/>
</dbReference>
<dbReference type="RefSeq" id="WP_009126560.1">
    <property type="nucleotide sequence ID" value="NZ_GL882689.1"/>
</dbReference>
<proteinExistence type="predicted"/>
<dbReference type="SUPFAM" id="SSF110296">
    <property type="entry name" value="Oligoxyloglucan reducing end-specific cellobiohydrolase"/>
    <property type="match status" value="1"/>
</dbReference>
<protein>
    <recommendedName>
        <fullName evidence="6">BNR/Asp-box repeat protein</fullName>
    </recommendedName>
</protein>